<name>A0ABS5SA96_9BACT</name>
<dbReference type="PANTHER" id="PTHR30136">
    <property type="entry name" value="HELIX-TURN-HELIX TRANSCRIPTIONAL REGULATOR, ICLR FAMILY"/>
    <property type="match status" value="1"/>
</dbReference>
<evidence type="ECO:0000256" key="2">
    <source>
        <dbReference type="ARBA" id="ARBA00023125"/>
    </source>
</evidence>
<keyword evidence="3" id="KW-0804">Transcription</keyword>
<dbReference type="Pfam" id="PF01614">
    <property type="entry name" value="IclR_C"/>
    <property type="match status" value="1"/>
</dbReference>
<dbReference type="Pfam" id="PF09339">
    <property type="entry name" value="HTH_IclR"/>
    <property type="match status" value="1"/>
</dbReference>
<evidence type="ECO:0000313" key="6">
    <source>
        <dbReference type="EMBL" id="MBT0651434.1"/>
    </source>
</evidence>
<dbReference type="InterPro" id="IPR050707">
    <property type="entry name" value="HTH_MetabolicPath_Reg"/>
</dbReference>
<proteinExistence type="predicted"/>
<dbReference type="SMART" id="SM00346">
    <property type="entry name" value="HTH_ICLR"/>
    <property type="match status" value="1"/>
</dbReference>
<dbReference type="EMBL" id="JAHCVK010000001">
    <property type="protein sequence ID" value="MBT0651434.1"/>
    <property type="molecule type" value="Genomic_DNA"/>
</dbReference>
<dbReference type="SUPFAM" id="SSF55781">
    <property type="entry name" value="GAF domain-like"/>
    <property type="match status" value="1"/>
</dbReference>
<keyword evidence="7" id="KW-1185">Reference proteome</keyword>
<dbReference type="PROSITE" id="PS51077">
    <property type="entry name" value="HTH_ICLR"/>
    <property type="match status" value="1"/>
</dbReference>
<organism evidence="6 7">
    <name type="scientific">Geomobilimonas luticola</name>
    <dbReference type="NCBI Taxonomy" id="1114878"/>
    <lineage>
        <taxon>Bacteria</taxon>
        <taxon>Pseudomonadati</taxon>
        <taxon>Thermodesulfobacteriota</taxon>
        <taxon>Desulfuromonadia</taxon>
        <taxon>Geobacterales</taxon>
        <taxon>Geobacteraceae</taxon>
        <taxon>Geomobilimonas</taxon>
    </lineage>
</organism>
<keyword evidence="1" id="KW-0805">Transcription regulation</keyword>
<evidence type="ECO:0000256" key="1">
    <source>
        <dbReference type="ARBA" id="ARBA00023015"/>
    </source>
</evidence>
<dbReference type="InterPro" id="IPR036390">
    <property type="entry name" value="WH_DNA-bd_sf"/>
</dbReference>
<dbReference type="PANTHER" id="PTHR30136:SF24">
    <property type="entry name" value="HTH-TYPE TRANSCRIPTIONAL REPRESSOR ALLR"/>
    <property type="match status" value="1"/>
</dbReference>
<feature type="domain" description="HTH iclR-type" evidence="4">
    <location>
        <begin position="3"/>
        <end position="65"/>
    </location>
</feature>
<dbReference type="SUPFAM" id="SSF46785">
    <property type="entry name" value="Winged helix' DNA-binding domain"/>
    <property type="match status" value="1"/>
</dbReference>
<protein>
    <submittedName>
        <fullName evidence="6">IclR family transcriptional regulator</fullName>
    </submittedName>
</protein>
<dbReference type="InterPro" id="IPR036388">
    <property type="entry name" value="WH-like_DNA-bd_sf"/>
</dbReference>
<keyword evidence="2" id="KW-0238">DNA-binding</keyword>
<accession>A0ABS5SA96</accession>
<dbReference type="Gene3D" id="3.30.450.40">
    <property type="match status" value="1"/>
</dbReference>
<gene>
    <name evidence="6" type="ORF">KI810_00060</name>
</gene>
<evidence type="ECO:0000313" key="7">
    <source>
        <dbReference type="Proteomes" id="UP000756860"/>
    </source>
</evidence>
<evidence type="ECO:0000259" key="5">
    <source>
        <dbReference type="PROSITE" id="PS51078"/>
    </source>
</evidence>
<dbReference type="Proteomes" id="UP000756860">
    <property type="component" value="Unassembled WGS sequence"/>
</dbReference>
<comment type="caution">
    <text evidence="6">The sequence shown here is derived from an EMBL/GenBank/DDBJ whole genome shotgun (WGS) entry which is preliminary data.</text>
</comment>
<dbReference type="Gene3D" id="1.10.10.10">
    <property type="entry name" value="Winged helix-like DNA-binding domain superfamily/Winged helix DNA-binding domain"/>
    <property type="match status" value="1"/>
</dbReference>
<evidence type="ECO:0000256" key="3">
    <source>
        <dbReference type="ARBA" id="ARBA00023163"/>
    </source>
</evidence>
<dbReference type="InterPro" id="IPR029016">
    <property type="entry name" value="GAF-like_dom_sf"/>
</dbReference>
<dbReference type="PROSITE" id="PS51078">
    <property type="entry name" value="ICLR_ED"/>
    <property type="match status" value="1"/>
</dbReference>
<dbReference type="InterPro" id="IPR005471">
    <property type="entry name" value="Tscrpt_reg_IclR_N"/>
</dbReference>
<evidence type="ECO:0000259" key="4">
    <source>
        <dbReference type="PROSITE" id="PS51077"/>
    </source>
</evidence>
<sequence length="252" mass="27017">MAIQSVKRATDIISLFSSSQPSLGVTQIAAALGLNKATAWGLVTTLEKQGFLQQDPETLKYGIGSKLFELGMVYAGNLDINAKSSRLVQGLASRTGLVARVGIWDSGSILITLVALPKSEDSLSHQLGPRVPAYCSGIGKAVLPFLPPEEIEKYLGGLEFVRHARATILTAEELLADFEQTRERGYAISSEEMIPGLAAFGAPVFSRSRRVLGGISLSDAPANLLGKNRDTLADDLMRTAAEISRQMGYYTT</sequence>
<dbReference type="InterPro" id="IPR014757">
    <property type="entry name" value="Tscrpt_reg_IclR_C"/>
</dbReference>
<dbReference type="RefSeq" id="WP_214173452.1">
    <property type="nucleotide sequence ID" value="NZ_JAHCVK010000001.1"/>
</dbReference>
<feature type="domain" description="IclR-ED" evidence="5">
    <location>
        <begin position="66"/>
        <end position="249"/>
    </location>
</feature>
<reference evidence="6 7" key="1">
    <citation type="submission" date="2021-05" db="EMBL/GenBank/DDBJ databases">
        <title>The draft genome of Geobacter luticola JCM 17780.</title>
        <authorList>
            <person name="Xu Z."/>
            <person name="Masuda Y."/>
            <person name="Itoh H."/>
            <person name="Senoo K."/>
        </authorList>
    </citation>
    <scope>NUCLEOTIDE SEQUENCE [LARGE SCALE GENOMIC DNA]</scope>
    <source>
        <strain evidence="6 7">JCM 17780</strain>
    </source>
</reference>